<protein>
    <recommendedName>
        <fullName evidence="4">DUF3617 family protein</fullName>
    </recommendedName>
</protein>
<proteinExistence type="predicted"/>
<evidence type="ECO:0000313" key="2">
    <source>
        <dbReference type="EMBL" id="NEU98317.1"/>
    </source>
</evidence>
<accession>A0A6P1BIM3</accession>
<gene>
    <name evidence="2" type="ORF">FNJ47_21430</name>
</gene>
<evidence type="ECO:0000256" key="1">
    <source>
        <dbReference type="SAM" id="SignalP"/>
    </source>
</evidence>
<dbReference type="Proteomes" id="UP000468531">
    <property type="component" value="Unassembled WGS sequence"/>
</dbReference>
<reference evidence="2 3" key="1">
    <citation type="journal article" date="2020" name="Arch. Microbiol.">
        <title>Bradyrhizobium uaiense sp. nov., a new highly efficient cowpea symbiont.</title>
        <authorList>
            <person name="Cabral Michel D."/>
            <person name="Azarias Guimaraes A."/>
            <person name="Martins da Costa E."/>
            <person name="Soares de Carvalho T."/>
            <person name="Balsanelli E."/>
            <person name="Willems A."/>
            <person name="Maltempi de Souza E."/>
            <person name="de Souza Moreira F.M."/>
        </authorList>
    </citation>
    <scope>NUCLEOTIDE SEQUENCE [LARGE SCALE GENOMIC DNA]</scope>
    <source>
        <strain evidence="2 3">UFLA 03-164</strain>
    </source>
</reference>
<dbReference type="RefSeq" id="WP_163156519.1">
    <property type="nucleotide sequence ID" value="NZ_VKHP01000088.1"/>
</dbReference>
<feature type="chain" id="PRO_5026952853" description="DUF3617 family protein" evidence="1">
    <location>
        <begin position="20"/>
        <end position="191"/>
    </location>
</feature>
<sequence length="191" mass="19808">MKIALLVALAIIIPTSVHAEDRDCRNRARGAATAAASKVESSQSVKIPLSRWRSVIEEIASEVCKVAPARAGLTAEQMAAAAADKFFSSAVQLGAAPEVQSIVAHLVDGTGGLARSTRTGVVSASCPSRSKTIDVEIGGSTVGKCGNRFLLLAGPAIIRFLRSGNVICQGNMQVDPEKEQTCGCDARALSC</sequence>
<keyword evidence="1" id="KW-0732">Signal</keyword>
<organism evidence="2 3">
    <name type="scientific">Bradyrhizobium uaiense</name>
    <dbReference type="NCBI Taxonomy" id="2594946"/>
    <lineage>
        <taxon>Bacteria</taxon>
        <taxon>Pseudomonadati</taxon>
        <taxon>Pseudomonadota</taxon>
        <taxon>Alphaproteobacteria</taxon>
        <taxon>Hyphomicrobiales</taxon>
        <taxon>Nitrobacteraceae</taxon>
        <taxon>Bradyrhizobium</taxon>
    </lineage>
</organism>
<evidence type="ECO:0008006" key="4">
    <source>
        <dbReference type="Google" id="ProtNLM"/>
    </source>
</evidence>
<keyword evidence="3" id="KW-1185">Reference proteome</keyword>
<dbReference type="EMBL" id="VKHP01000088">
    <property type="protein sequence ID" value="NEU98317.1"/>
    <property type="molecule type" value="Genomic_DNA"/>
</dbReference>
<name>A0A6P1BIM3_9BRAD</name>
<feature type="signal peptide" evidence="1">
    <location>
        <begin position="1"/>
        <end position="19"/>
    </location>
</feature>
<evidence type="ECO:0000313" key="3">
    <source>
        <dbReference type="Proteomes" id="UP000468531"/>
    </source>
</evidence>
<comment type="caution">
    <text evidence="2">The sequence shown here is derived from an EMBL/GenBank/DDBJ whole genome shotgun (WGS) entry which is preliminary data.</text>
</comment>
<dbReference type="AlphaFoldDB" id="A0A6P1BIM3"/>